<dbReference type="PROSITE" id="PS00687">
    <property type="entry name" value="ALDEHYDE_DEHYDR_GLU"/>
    <property type="match status" value="1"/>
</dbReference>
<comment type="similarity">
    <text evidence="1 6">Belongs to the aldehyde dehydrogenase family.</text>
</comment>
<dbReference type="eggNOG" id="KOG2454">
    <property type="taxonomic scope" value="Eukaryota"/>
</dbReference>
<evidence type="ECO:0000256" key="3">
    <source>
        <dbReference type="ARBA" id="ARBA00024226"/>
    </source>
</evidence>
<proteinExistence type="inferred from homology"/>
<dbReference type="InterPro" id="IPR016161">
    <property type="entry name" value="Ald_DH/histidinol_DH"/>
</dbReference>
<keyword evidence="7" id="KW-1133">Transmembrane helix</keyword>
<dbReference type="CDD" id="cd07098">
    <property type="entry name" value="ALDH_F15-22"/>
    <property type="match status" value="1"/>
</dbReference>
<dbReference type="Proteomes" id="UP000016931">
    <property type="component" value="Unassembled WGS sequence"/>
</dbReference>
<keyword evidence="2 6" id="KW-0560">Oxidoreductase</keyword>
<evidence type="ECO:0000256" key="5">
    <source>
        <dbReference type="PROSITE-ProRule" id="PRU10007"/>
    </source>
</evidence>
<evidence type="ECO:0000313" key="10">
    <source>
        <dbReference type="Proteomes" id="UP000016931"/>
    </source>
</evidence>
<dbReference type="Gene3D" id="3.40.309.10">
    <property type="entry name" value="Aldehyde Dehydrogenase, Chain A, domain 2"/>
    <property type="match status" value="1"/>
</dbReference>
<dbReference type="EMBL" id="KB456260">
    <property type="protein sequence ID" value="EMF17540.1"/>
    <property type="molecule type" value="Genomic_DNA"/>
</dbReference>
<sequence>MDRGIMELLPLDARIYGTLTALFIAGFAFILLRKDPEQAVDFSVPVPEPCLPGWRGKGLEDPSIKVPGSTAIQCYAPATGQYLGLINPSSPDRIDRIVSRAAQAQTSWSQTTFAQRRQVLKTLLKFLLDNQEPIIRAACLDSGKTRVDALFGEVLVTAEKLKWTIDHGEKTLRPDRRPTNFLMFYKKNEIRYEPLGVVAACVSWNYPFHNLLGPIISALFAGNAIVVKGSEQTAWSSRYFIDIVRGALAACGHDPDVAHAISCWPQTADYFTSHRGIAHLTFIGSRPIAHQVAKSASKTLIPLCIELGGKDPAIILDHPDGQTMSSGEIARIASILMRGVFQSGGQNCVGIERIIAMPGAYATLVTLLEPRIRALRVGSDLDTNRSSEADQNEAIDVGATISPASFDRLEQLITEARAQGARLLVGGHRHHCEQFPHGHYFSPTLLVDVTPSMRIAQEELFGPVCVLMRATDVTDAVEIANSTEYGLGASVFGPTSSSAARGNLAYAANAIRAGMVAVNDFAAYYVVQLPFGGTRGSGYGKFAGIEGLRSVCNAKSVCVDKWPSLVTTAIPANLDYPMRKNAWHVSRGVVEVGYGESWGRRWMGVRKLVGF</sequence>
<reference evidence="9 10" key="1">
    <citation type="journal article" date="2012" name="PLoS Pathog.">
        <title>Diverse lifestyles and strategies of plant pathogenesis encoded in the genomes of eighteen Dothideomycetes fungi.</title>
        <authorList>
            <person name="Ohm R.A."/>
            <person name="Feau N."/>
            <person name="Henrissat B."/>
            <person name="Schoch C.L."/>
            <person name="Horwitz B.A."/>
            <person name="Barry K.W."/>
            <person name="Condon B.J."/>
            <person name="Copeland A.C."/>
            <person name="Dhillon B."/>
            <person name="Glaser F."/>
            <person name="Hesse C.N."/>
            <person name="Kosti I."/>
            <person name="LaButti K."/>
            <person name="Lindquist E.A."/>
            <person name="Lucas S."/>
            <person name="Salamov A.A."/>
            <person name="Bradshaw R.E."/>
            <person name="Ciuffetti L."/>
            <person name="Hamelin R.C."/>
            <person name="Kema G.H.J."/>
            <person name="Lawrence C."/>
            <person name="Scott J.A."/>
            <person name="Spatafora J.W."/>
            <person name="Turgeon B.G."/>
            <person name="de Wit P.J.G.M."/>
            <person name="Zhong S."/>
            <person name="Goodwin S.B."/>
            <person name="Grigoriev I.V."/>
        </authorList>
    </citation>
    <scope>NUCLEOTIDE SEQUENCE [LARGE SCALE GENOMIC DNA]</scope>
    <source>
        <strain evidence="9 10">SO2202</strain>
    </source>
</reference>
<name>N1QK12_SPHMS</name>
<gene>
    <name evidence="9" type="ORF">SEPMUDRAFT_146531</name>
</gene>
<protein>
    <recommendedName>
        <fullName evidence="3">aldehyde dehydrogenase (NAD(+))</fullName>
        <ecNumber evidence="3">1.2.1.3</ecNumber>
    </recommendedName>
</protein>
<dbReference type="Pfam" id="PF00171">
    <property type="entry name" value="Aldedh"/>
    <property type="match status" value="1"/>
</dbReference>
<dbReference type="GO" id="GO:0004029">
    <property type="term" value="F:aldehyde dehydrogenase (NAD+) activity"/>
    <property type="evidence" value="ECO:0007669"/>
    <property type="project" value="UniProtKB-EC"/>
</dbReference>
<keyword evidence="10" id="KW-1185">Reference proteome</keyword>
<accession>N1QK12</accession>
<feature type="domain" description="Aldehyde dehydrogenase" evidence="8">
    <location>
        <begin position="70"/>
        <end position="557"/>
    </location>
</feature>
<dbReference type="InterPro" id="IPR015590">
    <property type="entry name" value="Aldehyde_DH_dom"/>
</dbReference>
<dbReference type="InterPro" id="IPR029510">
    <property type="entry name" value="Ald_DH_CS_GLU"/>
</dbReference>
<evidence type="ECO:0000256" key="4">
    <source>
        <dbReference type="ARBA" id="ARBA00049194"/>
    </source>
</evidence>
<evidence type="ECO:0000256" key="6">
    <source>
        <dbReference type="RuleBase" id="RU003345"/>
    </source>
</evidence>
<comment type="catalytic activity">
    <reaction evidence="4">
        <text>an aldehyde + NAD(+) + H2O = a carboxylate + NADH + 2 H(+)</text>
        <dbReference type="Rhea" id="RHEA:16185"/>
        <dbReference type="ChEBI" id="CHEBI:15377"/>
        <dbReference type="ChEBI" id="CHEBI:15378"/>
        <dbReference type="ChEBI" id="CHEBI:17478"/>
        <dbReference type="ChEBI" id="CHEBI:29067"/>
        <dbReference type="ChEBI" id="CHEBI:57540"/>
        <dbReference type="ChEBI" id="CHEBI:57945"/>
        <dbReference type="EC" id="1.2.1.3"/>
    </reaction>
</comment>
<dbReference type="RefSeq" id="XP_016765661.1">
    <property type="nucleotide sequence ID" value="XM_016903712.1"/>
</dbReference>
<dbReference type="PROSITE" id="PS00070">
    <property type="entry name" value="ALDEHYDE_DEHYDR_CYS"/>
    <property type="match status" value="1"/>
</dbReference>
<keyword evidence="7" id="KW-0812">Transmembrane</keyword>
<feature type="active site" evidence="5">
    <location>
        <position position="306"/>
    </location>
</feature>
<evidence type="ECO:0000256" key="1">
    <source>
        <dbReference type="ARBA" id="ARBA00009986"/>
    </source>
</evidence>
<dbReference type="PANTHER" id="PTHR11699">
    <property type="entry name" value="ALDEHYDE DEHYDROGENASE-RELATED"/>
    <property type="match status" value="1"/>
</dbReference>
<evidence type="ECO:0000259" key="8">
    <source>
        <dbReference type="Pfam" id="PF00171"/>
    </source>
</evidence>
<dbReference type="STRING" id="692275.N1QK12"/>
<dbReference type="InterPro" id="IPR016160">
    <property type="entry name" value="Ald_DH_CS_CYS"/>
</dbReference>
<dbReference type="AlphaFoldDB" id="N1QK12"/>
<dbReference type="SUPFAM" id="SSF53720">
    <property type="entry name" value="ALDH-like"/>
    <property type="match status" value="1"/>
</dbReference>
<evidence type="ECO:0000256" key="7">
    <source>
        <dbReference type="SAM" id="Phobius"/>
    </source>
</evidence>
<dbReference type="Gene3D" id="3.40.605.10">
    <property type="entry name" value="Aldehyde Dehydrogenase, Chain A, domain 1"/>
    <property type="match status" value="1"/>
</dbReference>
<dbReference type="OrthoDB" id="310895at2759"/>
<dbReference type="OMA" id="ILMRGTF"/>
<dbReference type="GO" id="GO:0007131">
    <property type="term" value="P:reciprocal meiotic recombination"/>
    <property type="evidence" value="ECO:0007669"/>
    <property type="project" value="EnsemblFungi"/>
</dbReference>
<organism evidence="9 10">
    <name type="scientific">Sphaerulina musiva (strain SO2202)</name>
    <name type="common">Poplar stem canker fungus</name>
    <name type="synonym">Septoria musiva</name>
    <dbReference type="NCBI Taxonomy" id="692275"/>
    <lineage>
        <taxon>Eukaryota</taxon>
        <taxon>Fungi</taxon>
        <taxon>Dikarya</taxon>
        <taxon>Ascomycota</taxon>
        <taxon>Pezizomycotina</taxon>
        <taxon>Dothideomycetes</taxon>
        <taxon>Dothideomycetidae</taxon>
        <taxon>Mycosphaerellales</taxon>
        <taxon>Mycosphaerellaceae</taxon>
        <taxon>Sphaerulina</taxon>
    </lineage>
</organism>
<dbReference type="EC" id="1.2.1.3" evidence="3"/>
<evidence type="ECO:0000256" key="2">
    <source>
        <dbReference type="ARBA" id="ARBA00023002"/>
    </source>
</evidence>
<feature type="transmembrane region" description="Helical" evidence="7">
    <location>
        <begin position="15"/>
        <end position="32"/>
    </location>
</feature>
<dbReference type="InterPro" id="IPR016163">
    <property type="entry name" value="Ald_DH_C"/>
</dbReference>
<keyword evidence="7" id="KW-0472">Membrane</keyword>
<evidence type="ECO:0000313" key="9">
    <source>
        <dbReference type="EMBL" id="EMF17540.1"/>
    </source>
</evidence>
<dbReference type="FunFam" id="3.40.605.10:FF:000014">
    <property type="entry name" value="aldehyde dehydrogenase 22A1"/>
    <property type="match status" value="1"/>
</dbReference>
<dbReference type="HOGENOM" id="CLU_005391_1_0_1"/>
<dbReference type="FunFam" id="3.40.309.10:FF:000024">
    <property type="entry name" value="Betaine aldehyde dehydrogenase"/>
    <property type="match status" value="1"/>
</dbReference>
<dbReference type="InterPro" id="IPR016162">
    <property type="entry name" value="Ald_DH_N"/>
</dbReference>
<dbReference type="GeneID" id="27900849"/>